<dbReference type="EMBL" id="SSTG01000023">
    <property type="protein sequence ID" value="THG54295.1"/>
    <property type="molecule type" value="Genomic_DNA"/>
</dbReference>
<evidence type="ECO:0000313" key="1">
    <source>
        <dbReference type="EMBL" id="THG54295.1"/>
    </source>
</evidence>
<accession>A0AC61S6N7</accession>
<comment type="caution">
    <text evidence="1">The sequence shown here is derived from an EMBL/GenBank/DDBJ whole genome shotgun (WGS) entry which is preliminary data.</text>
</comment>
<dbReference type="Proteomes" id="UP000305401">
    <property type="component" value="Unassembled WGS sequence"/>
</dbReference>
<sequence>MTTIHSWHGQLRVKPAQSLILFICWWILSWVLGSILITRIGIETTMSVRLATIVQDIVMFVLPTLMTMLLIAQRPMRTMNADQAPALSVGLFGIITLVVSIPWMNSLVLWNENLHFPESLSSLEQILRNAENNAEILVNTIIGGTDISDLVISILIIGVLTGISEELFFRGGLQSILVRSTGNIHAAIWLTAFVFSAVHMQFFGFFPRLLMGAFFGYLLYWSNSLWLPVLVHALNNSIVVTLTWLGTRGYSEALLFENFGIDWQWCLASAVLTALSVWRLIRFSNRMKRRYKY</sequence>
<keyword evidence="1" id="KW-0378">Hydrolase</keyword>
<keyword evidence="1" id="KW-0482">Metalloprotease</keyword>
<proteinExistence type="predicted"/>
<organism evidence="1 2">
    <name type="scientific">Muribaculum caecicola</name>
    <dbReference type="NCBI Taxonomy" id="3038144"/>
    <lineage>
        <taxon>Bacteria</taxon>
        <taxon>Pseudomonadati</taxon>
        <taxon>Bacteroidota</taxon>
        <taxon>Bacteroidia</taxon>
        <taxon>Bacteroidales</taxon>
        <taxon>Muribaculaceae</taxon>
        <taxon>Muribaculum</taxon>
    </lineage>
</organism>
<name>A0AC61S6N7_9BACT</name>
<protein>
    <submittedName>
        <fullName evidence="1">CPBP family intramembrane metalloprotease</fullName>
    </submittedName>
</protein>
<gene>
    <name evidence="1" type="ORF">E5990_03300</name>
</gene>
<keyword evidence="1" id="KW-0645">Protease</keyword>
<keyword evidence="2" id="KW-1185">Reference proteome</keyword>
<evidence type="ECO:0000313" key="2">
    <source>
        <dbReference type="Proteomes" id="UP000305401"/>
    </source>
</evidence>
<reference evidence="1" key="1">
    <citation type="submission" date="2019-04" db="EMBL/GenBank/DDBJ databases">
        <title>Microbes associate with the intestines of laboratory mice.</title>
        <authorList>
            <person name="Navarre W."/>
            <person name="Wong E."/>
            <person name="Huang K.C."/>
            <person name="Tropini C."/>
            <person name="Ng K."/>
            <person name="Yu B."/>
        </authorList>
    </citation>
    <scope>NUCLEOTIDE SEQUENCE</scope>
    <source>
        <strain evidence="1">NM86_A22</strain>
    </source>
</reference>